<dbReference type="InterPro" id="IPR029045">
    <property type="entry name" value="ClpP/crotonase-like_dom_sf"/>
</dbReference>
<name>A0ABU8I0U5_9SPHI</name>
<keyword evidence="2" id="KW-1185">Reference proteome</keyword>
<accession>A0ABU8I0U5</accession>
<evidence type="ECO:0000313" key="1">
    <source>
        <dbReference type="EMBL" id="MEI5983354.1"/>
    </source>
</evidence>
<dbReference type="PANTHER" id="PTHR11941:SF45">
    <property type="entry name" value="ENOYL-COA DELTA ISOMERASE 1, MITOCHONDRIAL"/>
    <property type="match status" value="1"/>
</dbReference>
<organism evidence="1 2">
    <name type="scientific">Sphingobacterium tenebrionis</name>
    <dbReference type="NCBI Taxonomy" id="3111775"/>
    <lineage>
        <taxon>Bacteria</taxon>
        <taxon>Pseudomonadati</taxon>
        <taxon>Bacteroidota</taxon>
        <taxon>Sphingobacteriia</taxon>
        <taxon>Sphingobacteriales</taxon>
        <taxon>Sphingobacteriaceae</taxon>
        <taxon>Sphingobacterium</taxon>
    </lineage>
</organism>
<dbReference type="Pfam" id="PF00378">
    <property type="entry name" value="ECH_1"/>
    <property type="match status" value="1"/>
</dbReference>
<dbReference type="RefSeq" id="WP_336556991.1">
    <property type="nucleotide sequence ID" value="NZ_JAYLLN010000001.1"/>
</dbReference>
<proteinExistence type="predicted"/>
<dbReference type="Proteomes" id="UP001363035">
    <property type="component" value="Unassembled WGS sequence"/>
</dbReference>
<dbReference type="SUPFAM" id="SSF52096">
    <property type="entry name" value="ClpP/crotonase"/>
    <property type="match status" value="1"/>
</dbReference>
<gene>
    <name evidence="1" type="ORF">VJ786_00425</name>
</gene>
<dbReference type="EMBL" id="JAYLLN010000001">
    <property type="protein sequence ID" value="MEI5983354.1"/>
    <property type="molecule type" value="Genomic_DNA"/>
</dbReference>
<sequence>MGTFIKTQVTDHICYIQLDRGKSNAMHLEMIDELTATLIAQREDAAIEAIVLQGKEAFFTSGLDLITLFQYDEGQMRTFWEKFINLIYELASFPKPSIAAITGHSPAGGCVLALCCDHRIMADGEYIIGLNEVPVGIIVPSSIFELYSFWIGSANAARFLLEGKLLPPAEALKVGLIDEVVSFDRIQTAAGRKAKQYMQYDKKAWQASKLNIRKNLLSQVMETKGDAIEQVLKQWWAPSTRAILQTIIDNLTKK</sequence>
<reference evidence="1 2" key="1">
    <citation type="submission" date="2024-01" db="EMBL/GenBank/DDBJ databases">
        <title>Sphingobacterium tenebrionis sp. nov., a novel endophyte isolated from tenebrio molitor intestines.</title>
        <authorList>
            <person name="Zhang C."/>
        </authorList>
    </citation>
    <scope>NUCLEOTIDE SEQUENCE [LARGE SCALE GENOMIC DNA]</scope>
    <source>
        <strain evidence="1 2">PU5-4</strain>
    </source>
</reference>
<protein>
    <submittedName>
        <fullName evidence="1">Enoyl-CoA hydratase/isomerase family protein</fullName>
    </submittedName>
</protein>
<dbReference type="PANTHER" id="PTHR11941">
    <property type="entry name" value="ENOYL-COA HYDRATASE-RELATED"/>
    <property type="match status" value="1"/>
</dbReference>
<comment type="caution">
    <text evidence="1">The sequence shown here is derived from an EMBL/GenBank/DDBJ whole genome shotgun (WGS) entry which is preliminary data.</text>
</comment>
<dbReference type="CDD" id="cd06558">
    <property type="entry name" value="crotonase-like"/>
    <property type="match status" value="1"/>
</dbReference>
<evidence type="ECO:0000313" key="2">
    <source>
        <dbReference type="Proteomes" id="UP001363035"/>
    </source>
</evidence>
<dbReference type="Gene3D" id="3.90.226.10">
    <property type="entry name" value="2-enoyl-CoA Hydratase, Chain A, domain 1"/>
    <property type="match status" value="1"/>
</dbReference>
<dbReference type="InterPro" id="IPR001753">
    <property type="entry name" value="Enoyl-CoA_hydra/iso"/>
</dbReference>